<feature type="domain" description="Carbohydrate kinase PfkB" evidence="5">
    <location>
        <begin position="1"/>
        <end position="294"/>
    </location>
</feature>
<keyword evidence="7" id="KW-1185">Reference proteome</keyword>
<dbReference type="InterPro" id="IPR002139">
    <property type="entry name" value="Ribo/fructo_kinase"/>
</dbReference>
<dbReference type="SUPFAM" id="SSF53613">
    <property type="entry name" value="Ribokinase-like"/>
    <property type="match status" value="1"/>
</dbReference>
<sequence length="316" mass="32634">MSVGSINADFQLRVDALPHNGEMAMGREFARLSGGTGPNVACAAQRLGFGTQVLGMVGDDDLADQALDPLRRANVDISHVRVARGHATAVATILVMPDGSQHKVFAPNASDAWSDDDLAAARTAIDALTPDDVLVVSCDISAAAVTCALQAAAHRGIRVVLDPVPGDRVSTRAVRKLWAHVSAVMPDDTAATRMSGVSVSDDNSAARAAQAMHARGVALACVRRAHGGCVAVFDSNTLFVAPQPVTVVDTTGGDDAFAGALAVALAEQRGPIEAVLFAAAAAHLALTRYGAQASCGGRDEIEAMQAALRPLARLYR</sequence>
<dbReference type="InterPro" id="IPR029056">
    <property type="entry name" value="Ribokinase-like"/>
</dbReference>
<gene>
    <name evidence="6" type="ORF">U0042_26995</name>
</gene>
<evidence type="ECO:0000256" key="1">
    <source>
        <dbReference type="ARBA" id="ARBA00010688"/>
    </source>
</evidence>
<accession>A0ABZ0WJX3</accession>
<evidence type="ECO:0000313" key="7">
    <source>
        <dbReference type="Proteomes" id="UP001325479"/>
    </source>
</evidence>
<reference evidence="6 7" key="1">
    <citation type="submission" date="2023-12" db="EMBL/GenBank/DDBJ databases">
        <title>Genome sequencing and assembly of bacterial species from a model synthetic community.</title>
        <authorList>
            <person name="Hogle S.L."/>
        </authorList>
    </citation>
    <scope>NUCLEOTIDE SEQUENCE [LARGE SCALE GENOMIC DNA]</scope>
    <source>
        <strain evidence="6 7">HAMBI 2494</strain>
    </source>
</reference>
<organism evidence="6 7">
    <name type="scientific">Paraburkholderia kururiensis</name>
    <dbReference type="NCBI Taxonomy" id="984307"/>
    <lineage>
        <taxon>Bacteria</taxon>
        <taxon>Pseudomonadati</taxon>
        <taxon>Pseudomonadota</taxon>
        <taxon>Betaproteobacteria</taxon>
        <taxon>Burkholderiales</taxon>
        <taxon>Burkholderiaceae</taxon>
        <taxon>Paraburkholderia</taxon>
    </lineage>
</organism>
<dbReference type="Proteomes" id="UP001325479">
    <property type="component" value="Chromosome"/>
</dbReference>
<dbReference type="GO" id="GO:0016301">
    <property type="term" value="F:kinase activity"/>
    <property type="evidence" value="ECO:0007669"/>
    <property type="project" value="UniProtKB-KW"/>
</dbReference>
<dbReference type="InterPro" id="IPR011611">
    <property type="entry name" value="PfkB_dom"/>
</dbReference>
<dbReference type="Pfam" id="PF00294">
    <property type="entry name" value="PfkB"/>
    <property type="match status" value="1"/>
</dbReference>
<evidence type="ECO:0000259" key="5">
    <source>
        <dbReference type="Pfam" id="PF00294"/>
    </source>
</evidence>
<proteinExistence type="inferred from homology"/>
<evidence type="ECO:0000256" key="3">
    <source>
        <dbReference type="ARBA" id="ARBA00022777"/>
    </source>
</evidence>
<comment type="similarity">
    <text evidence="1 4">Belongs to the carbohydrate kinase PfkB family.</text>
</comment>
<dbReference type="PRINTS" id="PR00990">
    <property type="entry name" value="RIBOKINASE"/>
</dbReference>
<evidence type="ECO:0000256" key="4">
    <source>
        <dbReference type="RuleBase" id="RU003704"/>
    </source>
</evidence>
<evidence type="ECO:0000256" key="2">
    <source>
        <dbReference type="ARBA" id="ARBA00022679"/>
    </source>
</evidence>
<dbReference type="InterPro" id="IPR002173">
    <property type="entry name" value="Carboh/pur_kinase_PfkB_CS"/>
</dbReference>
<dbReference type="PROSITE" id="PS00584">
    <property type="entry name" value="PFKB_KINASES_2"/>
    <property type="match status" value="1"/>
</dbReference>
<dbReference type="EMBL" id="CP139965">
    <property type="protein sequence ID" value="WQD77649.1"/>
    <property type="molecule type" value="Genomic_DNA"/>
</dbReference>
<name>A0ABZ0WJX3_9BURK</name>
<evidence type="ECO:0000313" key="6">
    <source>
        <dbReference type="EMBL" id="WQD77649.1"/>
    </source>
</evidence>
<keyword evidence="2 4" id="KW-0808">Transferase</keyword>
<dbReference type="RefSeq" id="WP_157977842.1">
    <property type="nucleotide sequence ID" value="NZ_CP139965.1"/>
</dbReference>
<keyword evidence="3 4" id="KW-0418">Kinase</keyword>
<dbReference type="Gene3D" id="3.40.1190.20">
    <property type="match status" value="1"/>
</dbReference>
<protein>
    <submittedName>
        <fullName evidence="6">PfkB family carbohydrate kinase</fullName>
    </submittedName>
</protein>
<dbReference type="PANTHER" id="PTHR10584:SF166">
    <property type="entry name" value="RIBOKINASE"/>
    <property type="match status" value="1"/>
</dbReference>
<dbReference type="PANTHER" id="PTHR10584">
    <property type="entry name" value="SUGAR KINASE"/>
    <property type="match status" value="1"/>
</dbReference>